<dbReference type="SUPFAM" id="SSF103473">
    <property type="entry name" value="MFS general substrate transporter"/>
    <property type="match status" value="1"/>
</dbReference>
<dbReference type="STRING" id="1437425.CSEC_2414"/>
<dbReference type="RefSeq" id="WP_154017711.1">
    <property type="nucleotide sequence ID" value="NZ_CCEJ010000015.1"/>
</dbReference>
<organism evidence="10 11">
    <name type="scientific">Candidatus Criblamydia sequanensis CRIB-18</name>
    <dbReference type="NCBI Taxonomy" id="1437425"/>
    <lineage>
        <taxon>Bacteria</taxon>
        <taxon>Pseudomonadati</taxon>
        <taxon>Chlamydiota</taxon>
        <taxon>Chlamydiia</taxon>
        <taxon>Parachlamydiales</taxon>
        <taxon>Candidatus Criblamydiaceae</taxon>
        <taxon>Candidatus Criblamydia</taxon>
    </lineage>
</organism>
<dbReference type="InterPro" id="IPR004667">
    <property type="entry name" value="ADP_ATP_car_bac_type"/>
</dbReference>
<dbReference type="Proteomes" id="UP000031552">
    <property type="component" value="Unassembled WGS sequence"/>
</dbReference>
<protein>
    <recommendedName>
        <fullName evidence="9">ADP,ATP carrier protein</fullName>
    </recommendedName>
</protein>
<dbReference type="PANTHER" id="PTHR31187:SF1">
    <property type="entry name" value="ADP,ATP CARRIER PROTEIN 1"/>
    <property type="match status" value="1"/>
</dbReference>
<dbReference type="AlphaFoldDB" id="A0A090D364"/>
<keyword evidence="7 9" id="KW-1133">Transmembrane helix</keyword>
<evidence type="ECO:0000256" key="7">
    <source>
        <dbReference type="ARBA" id="ARBA00022989"/>
    </source>
</evidence>
<reference evidence="10" key="1">
    <citation type="submission" date="2013-12" db="EMBL/GenBank/DDBJ databases">
        <authorList>
            <person name="Linke B."/>
        </authorList>
    </citation>
    <scope>NUCLEOTIDE SEQUENCE [LARGE SCALE GENOMIC DNA]</scope>
    <source>
        <strain evidence="10">CRIB-18</strain>
    </source>
</reference>
<feature type="transmembrane region" description="Helical" evidence="9">
    <location>
        <begin position="309"/>
        <end position="327"/>
    </location>
</feature>
<evidence type="ECO:0000256" key="9">
    <source>
        <dbReference type="RuleBase" id="RU363121"/>
    </source>
</evidence>
<evidence type="ECO:0000256" key="4">
    <source>
        <dbReference type="ARBA" id="ARBA00022692"/>
    </source>
</evidence>
<keyword evidence="11" id="KW-1185">Reference proteome</keyword>
<feature type="transmembrane region" description="Helical" evidence="9">
    <location>
        <begin position="20"/>
        <end position="36"/>
    </location>
</feature>
<keyword evidence="4 9" id="KW-0812">Transmembrane</keyword>
<feature type="transmembrane region" description="Helical" evidence="9">
    <location>
        <begin position="87"/>
        <end position="108"/>
    </location>
</feature>
<proteinExistence type="inferred from homology"/>
<dbReference type="GO" id="GO:0005471">
    <property type="term" value="F:ATP:ADP antiporter activity"/>
    <property type="evidence" value="ECO:0007669"/>
    <property type="project" value="InterPro"/>
</dbReference>
<dbReference type="OrthoDB" id="19736at2"/>
<comment type="similarity">
    <text evidence="2 9">Belongs to the ADP/ATP translocase tlc family.</text>
</comment>
<keyword evidence="3 9" id="KW-0813">Transport</keyword>
<evidence type="ECO:0000256" key="2">
    <source>
        <dbReference type="ARBA" id="ARBA00007127"/>
    </source>
</evidence>
<feature type="transmembrane region" description="Helical" evidence="9">
    <location>
        <begin position="364"/>
        <end position="387"/>
    </location>
</feature>
<feature type="transmembrane region" description="Helical" evidence="9">
    <location>
        <begin position="56"/>
        <end position="75"/>
    </location>
</feature>
<name>A0A090D364_9BACT</name>
<evidence type="ECO:0000256" key="1">
    <source>
        <dbReference type="ARBA" id="ARBA00004141"/>
    </source>
</evidence>
<dbReference type="PANTHER" id="PTHR31187">
    <property type="match status" value="1"/>
</dbReference>
<evidence type="ECO:0000313" key="11">
    <source>
        <dbReference type="Proteomes" id="UP000031552"/>
    </source>
</evidence>
<evidence type="ECO:0000256" key="5">
    <source>
        <dbReference type="ARBA" id="ARBA00022741"/>
    </source>
</evidence>
<sequence>MINLKTFLPDLSTTSAKKRLLTLLQFFLIIFVYHTLKDLKDSLVITGSDAGAEVIPFIKIWGMLPLAFIASYFFSKLYNKFGREKTFYFFTFSLLSLYLVFACFLYPIRETLFLNNLYTFLTRVLPTGAKGFIAMITNWHYTLFYLAAELWSLLILSILFWGYVNENTSLKEAKKFYPLCMFVGNFAGILSGQTSHYLCHTLTHIYSWEETLKIMILMVSFCGLIIMGINRTLYSKAENLKQDSQNKLKQAHSFKDNLLAIFQSKPLFYIASLVVGFGLTSNLIEVVWKESIRSLHPSPQAYNAYINQLTSYIGFFAVCMAFLSRFIFNRFSWSKVALITPVTLLMTSFIFFSSLMMPGDYLNAFSSFLGMSPILLIVTLGSMHYVLGLTAKYTLFDTSKEMAFLSIESEERLRAKSVIDSIGSRFGKSGASCLYQLLLLTSGAASSHISIIGISSILVIGFSIFATKKLGAHLSRTNEYQASLSS</sequence>
<reference evidence="10" key="2">
    <citation type="submission" date="2014-09" db="EMBL/GenBank/DDBJ databases">
        <title>Criblamydia sequanensis harbors a mega-plasmid encoding arsenite resistance.</title>
        <authorList>
            <person name="Bertelli C."/>
            <person name="Goesmann A."/>
            <person name="Greub G."/>
        </authorList>
    </citation>
    <scope>NUCLEOTIDE SEQUENCE [LARGE SCALE GENOMIC DNA]</scope>
    <source>
        <strain evidence="10">CRIB-18</strain>
    </source>
</reference>
<evidence type="ECO:0000256" key="3">
    <source>
        <dbReference type="ARBA" id="ARBA00022448"/>
    </source>
</evidence>
<feature type="transmembrane region" description="Helical" evidence="9">
    <location>
        <begin position="267"/>
        <end position="288"/>
    </location>
</feature>
<evidence type="ECO:0000256" key="6">
    <source>
        <dbReference type="ARBA" id="ARBA00022840"/>
    </source>
</evidence>
<dbReference type="InterPro" id="IPR036259">
    <property type="entry name" value="MFS_trans_sf"/>
</dbReference>
<keyword evidence="6 9" id="KW-0067">ATP-binding</keyword>
<comment type="subcellular location">
    <subcellularLocation>
        <location evidence="1 9">Membrane</location>
        <topology evidence="1 9">Multi-pass membrane protein</topology>
    </subcellularLocation>
</comment>
<evidence type="ECO:0000256" key="8">
    <source>
        <dbReference type="ARBA" id="ARBA00023136"/>
    </source>
</evidence>
<feature type="transmembrane region" description="Helical" evidence="9">
    <location>
        <begin position="211"/>
        <end position="229"/>
    </location>
</feature>
<gene>
    <name evidence="10" type="primary">ntt11</name>
    <name evidence="10" type="ORF">CSEC_2414</name>
</gene>
<dbReference type="eggNOG" id="COG3202">
    <property type="taxonomic scope" value="Bacteria"/>
</dbReference>
<keyword evidence="8 9" id="KW-0472">Membrane</keyword>
<feature type="transmembrane region" description="Helical" evidence="9">
    <location>
        <begin position="445"/>
        <end position="466"/>
    </location>
</feature>
<keyword evidence="5 9" id="KW-0547">Nucleotide-binding</keyword>
<accession>A0A090D364</accession>
<comment type="caution">
    <text evidence="10">The sequence shown here is derived from an EMBL/GenBank/DDBJ whole genome shotgun (WGS) entry which is preliminary data.</text>
</comment>
<feature type="transmembrane region" description="Helical" evidence="9">
    <location>
        <begin position="143"/>
        <end position="164"/>
    </location>
</feature>
<feature type="transmembrane region" description="Helical" evidence="9">
    <location>
        <begin position="176"/>
        <end position="199"/>
    </location>
</feature>
<dbReference type="GO" id="GO:0016020">
    <property type="term" value="C:membrane"/>
    <property type="evidence" value="ECO:0007669"/>
    <property type="project" value="UniProtKB-SubCell"/>
</dbReference>
<evidence type="ECO:0000313" key="10">
    <source>
        <dbReference type="EMBL" id="CDR35220.1"/>
    </source>
</evidence>
<dbReference type="EMBL" id="CCEJ010000015">
    <property type="protein sequence ID" value="CDR35220.1"/>
    <property type="molecule type" value="Genomic_DNA"/>
</dbReference>
<dbReference type="GO" id="GO:0005524">
    <property type="term" value="F:ATP binding"/>
    <property type="evidence" value="ECO:0007669"/>
    <property type="project" value="UniProtKB-KW"/>
</dbReference>
<feature type="transmembrane region" description="Helical" evidence="9">
    <location>
        <begin position="333"/>
        <end position="352"/>
    </location>
</feature>
<dbReference type="Pfam" id="PF03219">
    <property type="entry name" value="TLC"/>
    <property type="match status" value="1"/>
</dbReference>